<dbReference type="InterPro" id="IPR001173">
    <property type="entry name" value="Glyco_trans_2-like"/>
</dbReference>
<dbReference type="Proteomes" id="UP000607435">
    <property type="component" value="Unassembled WGS sequence"/>
</dbReference>
<gene>
    <name evidence="2" type="ORF">H6H04_11200</name>
</gene>
<organism evidence="2 3">
    <name type="scientific">Winogradskyella echinorum</name>
    <dbReference type="NCBI Taxonomy" id="538189"/>
    <lineage>
        <taxon>Bacteria</taxon>
        <taxon>Pseudomonadati</taxon>
        <taxon>Bacteroidota</taxon>
        <taxon>Flavobacteriia</taxon>
        <taxon>Flavobacteriales</taxon>
        <taxon>Flavobacteriaceae</taxon>
        <taxon>Winogradskyella</taxon>
    </lineage>
</organism>
<accession>A0ABR6Y3X7</accession>
<sequence>MSHVLSIITINYNNAQGLKKTMASVERQTWNAFEHIIIDGNSSDNSLEVIKSFNYNNLSYICESDTGIYNAMNKGIKMAKGEYLLFLNSGDYLYNKNTLSKVQDNFKSEISFLCGNMYYENPNNLILREHPNIITFSYLISKTISHPSTFIKKSMFDIYGLYNENLRIVSDWEFFLKCVGLNGETYKKINSDITVFNTDGISSKEQNLNLVKEEKLIVLQNYLPTIFNNENDKYIFSHFKETSKRFKYLIQIDKNPFFRKVATFMLRIDLMFLHISNYFKK</sequence>
<protein>
    <submittedName>
        <fullName evidence="2">Glycosyltransferase</fullName>
    </submittedName>
</protein>
<evidence type="ECO:0000259" key="1">
    <source>
        <dbReference type="Pfam" id="PF00535"/>
    </source>
</evidence>
<dbReference type="SUPFAM" id="SSF53448">
    <property type="entry name" value="Nucleotide-diphospho-sugar transferases"/>
    <property type="match status" value="1"/>
</dbReference>
<name>A0ABR6Y3X7_9FLAO</name>
<dbReference type="Gene3D" id="3.90.550.10">
    <property type="entry name" value="Spore Coat Polysaccharide Biosynthesis Protein SpsA, Chain A"/>
    <property type="match status" value="1"/>
</dbReference>
<dbReference type="RefSeq" id="WP_186846046.1">
    <property type="nucleotide sequence ID" value="NZ_JACOME010000002.1"/>
</dbReference>
<dbReference type="PANTHER" id="PTHR22916">
    <property type="entry name" value="GLYCOSYLTRANSFERASE"/>
    <property type="match status" value="1"/>
</dbReference>
<dbReference type="Pfam" id="PF00535">
    <property type="entry name" value="Glycos_transf_2"/>
    <property type="match status" value="1"/>
</dbReference>
<dbReference type="InterPro" id="IPR029044">
    <property type="entry name" value="Nucleotide-diphossugar_trans"/>
</dbReference>
<feature type="domain" description="Glycosyltransferase 2-like" evidence="1">
    <location>
        <begin position="6"/>
        <end position="136"/>
    </location>
</feature>
<dbReference type="CDD" id="cd06433">
    <property type="entry name" value="GT_2_WfgS_like"/>
    <property type="match status" value="1"/>
</dbReference>
<reference evidence="2 3" key="1">
    <citation type="submission" date="2020-08" db="EMBL/GenBank/DDBJ databases">
        <title>Winogradskyella ouciana sp. nov., isolated from the hadal seawater of the Mariana Trench.</title>
        <authorList>
            <person name="He X."/>
        </authorList>
    </citation>
    <scope>NUCLEOTIDE SEQUENCE [LARGE SCALE GENOMIC DNA]</scope>
    <source>
        <strain evidence="2 3">KCTC 22026</strain>
    </source>
</reference>
<evidence type="ECO:0000313" key="2">
    <source>
        <dbReference type="EMBL" id="MBC3846948.1"/>
    </source>
</evidence>
<dbReference type="EMBL" id="JACOME010000002">
    <property type="protein sequence ID" value="MBC3846948.1"/>
    <property type="molecule type" value="Genomic_DNA"/>
</dbReference>
<proteinExistence type="predicted"/>
<comment type="caution">
    <text evidence="2">The sequence shown here is derived from an EMBL/GenBank/DDBJ whole genome shotgun (WGS) entry which is preliminary data.</text>
</comment>
<evidence type="ECO:0000313" key="3">
    <source>
        <dbReference type="Proteomes" id="UP000607435"/>
    </source>
</evidence>
<dbReference type="PANTHER" id="PTHR22916:SF67">
    <property type="entry name" value="COLANIC ACID BIOSYNTHESIS GLYCOSYL TRANSFERASE WCAE-RELATED"/>
    <property type="match status" value="1"/>
</dbReference>
<keyword evidence="3" id="KW-1185">Reference proteome</keyword>